<gene>
    <name evidence="1" type="ORF">LCGC14_2339360</name>
</gene>
<dbReference type="EMBL" id="LAZR01033808">
    <property type="protein sequence ID" value="KKL47057.1"/>
    <property type="molecule type" value="Genomic_DNA"/>
</dbReference>
<proteinExistence type="predicted"/>
<comment type="caution">
    <text evidence="1">The sequence shown here is derived from an EMBL/GenBank/DDBJ whole genome shotgun (WGS) entry which is preliminary data.</text>
</comment>
<name>A0A0F9F7J2_9ZZZZ</name>
<organism evidence="1">
    <name type="scientific">marine sediment metagenome</name>
    <dbReference type="NCBI Taxonomy" id="412755"/>
    <lineage>
        <taxon>unclassified sequences</taxon>
        <taxon>metagenomes</taxon>
        <taxon>ecological metagenomes</taxon>
    </lineage>
</organism>
<protein>
    <submittedName>
        <fullName evidence="1">Uncharacterized protein</fullName>
    </submittedName>
</protein>
<sequence length="33" mass="3970">MIIVLIIIATLMYVIVSKIIIPKEWKEWINDNR</sequence>
<evidence type="ECO:0000313" key="1">
    <source>
        <dbReference type="EMBL" id="KKL47057.1"/>
    </source>
</evidence>
<accession>A0A0F9F7J2</accession>
<dbReference type="AlphaFoldDB" id="A0A0F9F7J2"/>
<reference evidence="1" key="1">
    <citation type="journal article" date="2015" name="Nature">
        <title>Complex archaea that bridge the gap between prokaryotes and eukaryotes.</title>
        <authorList>
            <person name="Spang A."/>
            <person name="Saw J.H."/>
            <person name="Jorgensen S.L."/>
            <person name="Zaremba-Niedzwiedzka K."/>
            <person name="Martijn J."/>
            <person name="Lind A.E."/>
            <person name="van Eijk R."/>
            <person name="Schleper C."/>
            <person name="Guy L."/>
            <person name="Ettema T.J."/>
        </authorList>
    </citation>
    <scope>NUCLEOTIDE SEQUENCE</scope>
</reference>